<feature type="domain" description="Luciferase-like" evidence="1">
    <location>
        <begin position="18"/>
        <end position="249"/>
    </location>
</feature>
<dbReference type="NCBIfam" id="TIGR04027">
    <property type="entry name" value="LLM_KPN_01858"/>
    <property type="match status" value="1"/>
</dbReference>
<evidence type="ECO:0000259" key="1">
    <source>
        <dbReference type="Pfam" id="PF00296"/>
    </source>
</evidence>
<dbReference type="RefSeq" id="WP_349638402.1">
    <property type="nucleotide sequence ID" value="NZ_CP090958.1"/>
</dbReference>
<reference evidence="2 3" key="1">
    <citation type="submission" date="2023-05" db="EMBL/GenBank/DDBJ databases">
        <title>Lithophilousrod everest ZFBP1038 complete genpme.</title>
        <authorList>
            <person name="Tian M."/>
        </authorList>
    </citation>
    <scope>NUCLEOTIDE SEQUENCE [LARGE SCALE GENOMIC DNA]</scope>
    <source>
        <strain evidence="2 3">ZFBP1038</strain>
    </source>
</reference>
<dbReference type="InterPro" id="IPR011251">
    <property type="entry name" value="Luciferase-like_dom"/>
</dbReference>
<dbReference type="PANTHER" id="PTHR30137">
    <property type="entry name" value="LUCIFERASE-LIKE MONOOXYGENASE"/>
    <property type="match status" value="1"/>
</dbReference>
<dbReference type="SUPFAM" id="SSF51679">
    <property type="entry name" value="Bacterial luciferase-like"/>
    <property type="match status" value="1"/>
</dbReference>
<name>A0ABY8QRH7_9MICO</name>
<evidence type="ECO:0000313" key="3">
    <source>
        <dbReference type="Proteomes" id="UP001209083"/>
    </source>
</evidence>
<gene>
    <name evidence="2" type="ORF">LWF01_16195</name>
</gene>
<dbReference type="InterPro" id="IPR050766">
    <property type="entry name" value="Bact_Lucif_Oxidored"/>
</dbReference>
<organism evidence="2 3">
    <name type="scientific">Saxibacter everestensis</name>
    <dbReference type="NCBI Taxonomy" id="2909229"/>
    <lineage>
        <taxon>Bacteria</taxon>
        <taxon>Bacillati</taxon>
        <taxon>Actinomycetota</taxon>
        <taxon>Actinomycetes</taxon>
        <taxon>Micrococcales</taxon>
        <taxon>Brevibacteriaceae</taxon>
        <taxon>Saxibacter</taxon>
    </lineage>
</organism>
<dbReference type="PANTHER" id="PTHR30137:SF15">
    <property type="entry name" value="BLL6902 PROTEIN"/>
    <property type="match status" value="1"/>
</dbReference>
<accession>A0ABY8QRH7</accession>
<dbReference type="Gene3D" id="3.20.20.30">
    <property type="entry name" value="Luciferase-like domain"/>
    <property type="match status" value="1"/>
</dbReference>
<keyword evidence="3" id="KW-1185">Reference proteome</keyword>
<dbReference type="InterPro" id="IPR024003">
    <property type="entry name" value="Luciferase-like_KPN01858"/>
</dbReference>
<dbReference type="Pfam" id="PF00296">
    <property type="entry name" value="Bac_luciferase"/>
    <property type="match status" value="1"/>
</dbReference>
<dbReference type="InterPro" id="IPR036661">
    <property type="entry name" value="Luciferase-like_sf"/>
</dbReference>
<evidence type="ECO:0000313" key="2">
    <source>
        <dbReference type="EMBL" id="WGW11612.1"/>
    </source>
</evidence>
<protein>
    <submittedName>
        <fullName evidence="2">FMN-dependent luciferase-like monooxygenase</fullName>
    </submittedName>
</protein>
<sequence length="348" mass="37703">MSQPRIGFFSRLLDDVSPSRRYTFATEQIQQAERHGFASAWVAQHHFKGSEGGLPAPLVFLAHVAARTTSIRLGTGIITLPLEDPIRVAEDASVVDLLSGGRLELGFGSGGTPASFQTFGLNFDDRREIFAGKLQVLADALDGNDFGAGEARVYPAASALSRRLWQATFSESGATRAGERGDGLMLSRTQPRPKDNQELSLVDIQNPMIDRYLESLAPGVSPRILSSRTLFVADDRSEALRFADAGLRNAVASVGAFDSSLADAPLAEIIAATDTHVGTPDDVIESLSSDSSLDRVTDITFQVHSVDPPHEHILRSIELIAHKVAPHFGWRLERPLGQQILDETEARV</sequence>
<dbReference type="EMBL" id="CP090958">
    <property type="protein sequence ID" value="WGW11612.1"/>
    <property type="molecule type" value="Genomic_DNA"/>
</dbReference>
<dbReference type="Proteomes" id="UP001209083">
    <property type="component" value="Chromosome"/>
</dbReference>
<proteinExistence type="predicted"/>